<sequence length="457" mass="51262">MLRHWSLQALLLGSKRVNGQFQRYPSLARLYAQRQAQAIQTLDPSKIQSSDYVDLAGTEATISTLNSTFRLHYRRPDSSAIYTPFPENSSGFLYLSSTADKAQSAWEVRFRVTDSNSPPSFKSGADLLRPDHKPWHIPVRLLGSKKYAALWELLLQGGLVDDALPSKLKQAIQTLNPSRLQSSDHLNLSGSARILIPTQESPFCVAYTSLKRRHVPFPDDARGFLYLHSPAAEPKAMWEIRFRVTDNNCPSSLSGSDLLFPNLTPWAISLGSLQARHPEYLPLRDLLIREGLDIDALLEKMGATRPKKSTSSPLIDYSLTQRFRVDFDRTIIIVNFISFGGEQLRCAIQHVFDADEPRLKPYSGSAWCRFEAHSSPGSTQPDQLAIRILEMIVPVTVSKPDIAHRVPMPQEGQLIMSYTKRGPGNHQPLTLDPRRYTLNAETTAHPVIQSILRDAAT</sequence>
<keyword evidence="2" id="KW-1185">Reference proteome</keyword>
<dbReference type="OrthoDB" id="2750929at2759"/>
<reference evidence="1 2" key="1">
    <citation type="journal article" date="2016" name="Mol. Biol. Evol.">
        <title>Comparative Genomics of Early-Diverging Mushroom-Forming Fungi Provides Insights into the Origins of Lignocellulose Decay Capabilities.</title>
        <authorList>
            <person name="Nagy L.G."/>
            <person name="Riley R."/>
            <person name="Tritt A."/>
            <person name="Adam C."/>
            <person name="Daum C."/>
            <person name="Floudas D."/>
            <person name="Sun H."/>
            <person name="Yadav J.S."/>
            <person name="Pangilinan J."/>
            <person name="Larsson K.H."/>
            <person name="Matsuura K."/>
            <person name="Barry K."/>
            <person name="Labutti K."/>
            <person name="Kuo R."/>
            <person name="Ohm R.A."/>
            <person name="Bhattacharya S.S."/>
            <person name="Shirouzu T."/>
            <person name="Yoshinaga Y."/>
            <person name="Martin F.M."/>
            <person name="Grigoriev I.V."/>
            <person name="Hibbett D.S."/>
        </authorList>
    </citation>
    <scope>NUCLEOTIDE SEQUENCE [LARGE SCALE GENOMIC DNA]</scope>
    <source>
        <strain evidence="1 2">CBS 109695</strain>
    </source>
</reference>
<evidence type="ECO:0000313" key="1">
    <source>
        <dbReference type="EMBL" id="KZP33899.1"/>
    </source>
</evidence>
<evidence type="ECO:0000313" key="2">
    <source>
        <dbReference type="Proteomes" id="UP000076532"/>
    </source>
</evidence>
<dbReference type="Proteomes" id="UP000076532">
    <property type="component" value="Unassembled WGS sequence"/>
</dbReference>
<protein>
    <submittedName>
        <fullName evidence="1">Uncharacterized protein</fullName>
    </submittedName>
</protein>
<accession>A0A166WM77</accession>
<gene>
    <name evidence="1" type="ORF">FIBSPDRAFT_990221</name>
</gene>
<dbReference type="EMBL" id="KV417481">
    <property type="protein sequence ID" value="KZP33899.1"/>
    <property type="molecule type" value="Genomic_DNA"/>
</dbReference>
<proteinExistence type="predicted"/>
<dbReference type="AlphaFoldDB" id="A0A166WM77"/>
<name>A0A166WM77_9AGAM</name>
<organism evidence="1 2">
    <name type="scientific">Athelia psychrophila</name>
    <dbReference type="NCBI Taxonomy" id="1759441"/>
    <lineage>
        <taxon>Eukaryota</taxon>
        <taxon>Fungi</taxon>
        <taxon>Dikarya</taxon>
        <taxon>Basidiomycota</taxon>
        <taxon>Agaricomycotina</taxon>
        <taxon>Agaricomycetes</taxon>
        <taxon>Agaricomycetidae</taxon>
        <taxon>Atheliales</taxon>
        <taxon>Atheliaceae</taxon>
        <taxon>Athelia</taxon>
    </lineage>
</organism>